<evidence type="ECO:0000313" key="2">
    <source>
        <dbReference type="EnsemblPlants" id="KQJ88253"/>
    </source>
</evidence>
<proteinExistence type="predicted"/>
<dbReference type="AlphaFoldDB" id="A0A0Q3L6K6"/>
<dbReference type="EMBL" id="CM000883">
    <property type="protein sequence ID" value="KQJ88253.2"/>
    <property type="molecule type" value="Genomic_DNA"/>
</dbReference>
<evidence type="ECO:0000313" key="1">
    <source>
        <dbReference type="EMBL" id="KQJ88253.2"/>
    </source>
</evidence>
<dbReference type="Gramene" id="KQJ88253">
    <property type="protein sequence ID" value="KQJ88253"/>
    <property type="gene ID" value="BRADI_4g16603v3"/>
</dbReference>
<evidence type="ECO:0000313" key="3">
    <source>
        <dbReference type="Proteomes" id="UP000008810"/>
    </source>
</evidence>
<sequence length="88" mass="10552">MLTKFIKIVAEHKFVWYKLQKLIVRFSVKKENRYILDSMLEDVYVAQIVVTPIFFIEMTKFRGPPNTLKIQKFHRHFIKNLNPLLGLS</sequence>
<dbReference type="EnsemblPlants" id="KQJ88253">
    <property type="protein sequence ID" value="KQJ88253"/>
    <property type="gene ID" value="BRADI_4g16603v3"/>
</dbReference>
<dbReference type="Proteomes" id="UP000008810">
    <property type="component" value="Chromosome 4"/>
</dbReference>
<protein>
    <submittedName>
        <fullName evidence="1 2">Uncharacterized protein</fullName>
    </submittedName>
</protein>
<reference evidence="2" key="3">
    <citation type="submission" date="2018-08" db="UniProtKB">
        <authorList>
            <consortium name="EnsemblPlants"/>
        </authorList>
    </citation>
    <scope>IDENTIFICATION</scope>
    <source>
        <strain evidence="2">cv. Bd21</strain>
    </source>
</reference>
<gene>
    <name evidence="1" type="ORF">BRADI_4g16603v3</name>
</gene>
<organism evidence="1">
    <name type="scientific">Brachypodium distachyon</name>
    <name type="common">Purple false brome</name>
    <name type="synonym">Trachynia distachya</name>
    <dbReference type="NCBI Taxonomy" id="15368"/>
    <lineage>
        <taxon>Eukaryota</taxon>
        <taxon>Viridiplantae</taxon>
        <taxon>Streptophyta</taxon>
        <taxon>Embryophyta</taxon>
        <taxon>Tracheophyta</taxon>
        <taxon>Spermatophyta</taxon>
        <taxon>Magnoliopsida</taxon>
        <taxon>Liliopsida</taxon>
        <taxon>Poales</taxon>
        <taxon>Poaceae</taxon>
        <taxon>BOP clade</taxon>
        <taxon>Pooideae</taxon>
        <taxon>Stipodae</taxon>
        <taxon>Brachypodieae</taxon>
        <taxon>Brachypodium</taxon>
    </lineage>
</organism>
<keyword evidence="3" id="KW-1185">Reference proteome</keyword>
<reference evidence="1" key="2">
    <citation type="submission" date="2017-06" db="EMBL/GenBank/DDBJ databases">
        <title>WGS assembly of Brachypodium distachyon.</title>
        <authorList>
            <consortium name="The International Brachypodium Initiative"/>
            <person name="Lucas S."/>
            <person name="Harmon-Smith M."/>
            <person name="Lail K."/>
            <person name="Tice H."/>
            <person name="Grimwood J."/>
            <person name="Bruce D."/>
            <person name="Barry K."/>
            <person name="Shu S."/>
            <person name="Lindquist E."/>
            <person name="Wang M."/>
            <person name="Pitluck S."/>
            <person name="Vogel J.P."/>
            <person name="Garvin D.F."/>
            <person name="Mockler T.C."/>
            <person name="Schmutz J."/>
            <person name="Rokhsar D."/>
            <person name="Bevan M.W."/>
        </authorList>
    </citation>
    <scope>NUCLEOTIDE SEQUENCE</scope>
    <source>
        <strain evidence="1">Bd21</strain>
    </source>
</reference>
<accession>A0A0Q3L6K6</accession>
<dbReference type="InParanoid" id="A0A0Q3L6K6"/>
<name>A0A0Q3L6K6_BRADI</name>
<reference evidence="1 2" key="1">
    <citation type="journal article" date="2010" name="Nature">
        <title>Genome sequencing and analysis of the model grass Brachypodium distachyon.</title>
        <authorList>
            <consortium name="International Brachypodium Initiative"/>
        </authorList>
    </citation>
    <scope>NUCLEOTIDE SEQUENCE [LARGE SCALE GENOMIC DNA]</scope>
    <source>
        <strain evidence="1 2">Bd21</strain>
    </source>
</reference>